<geneLocation type="plasmid" evidence="1 2">
    <name>unnamed2</name>
</geneLocation>
<keyword evidence="2" id="KW-1185">Reference proteome</keyword>
<sequence length="215" mass="23619">MLIANISPRSMGKTTDTGMMAHALHEVGYTVRAWDADESQHLTQWSEAAGGFPFPIDKNATATFATDVTPLKNGIDIVDVGHTENHPHIADSVLKIADLAIVHMEPSMADWQRVTEPRTSTAVAEIVARSAFARPDRKAPPLWVLLNRVRTGVRSAQDIRGLLRDAGWNVFTVMIPNRDEFKQATAFSVERASHGPFGELVTEMETKGLIKHGEA</sequence>
<dbReference type="SUPFAM" id="SSF52540">
    <property type="entry name" value="P-loop containing nucleoside triphosphate hydrolases"/>
    <property type="match status" value="1"/>
</dbReference>
<evidence type="ECO:0000313" key="1">
    <source>
        <dbReference type="EMBL" id="QER90589.1"/>
    </source>
</evidence>
<accession>A0ABX6A153</accession>
<organism evidence="1 2">
    <name type="scientific">Streptomyces tendae</name>
    <dbReference type="NCBI Taxonomy" id="1932"/>
    <lineage>
        <taxon>Bacteria</taxon>
        <taxon>Bacillati</taxon>
        <taxon>Actinomycetota</taxon>
        <taxon>Actinomycetes</taxon>
        <taxon>Kitasatosporales</taxon>
        <taxon>Streptomycetaceae</taxon>
        <taxon>Streptomyces</taxon>
    </lineage>
</organism>
<dbReference type="Gene3D" id="3.40.50.300">
    <property type="entry name" value="P-loop containing nucleotide triphosphate hydrolases"/>
    <property type="match status" value="1"/>
</dbReference>
<name>A0ABX6A153_STRTE</name>
<proteinExistence type="predicted"/>
<reference evidence="1 2" key="1">
    <citation type="submission" date="2019-09" db="EMBL/GenBank/DDBJ databases">
        <title>Draft genome sequence of the Ebosin-producing strain Streptomyces sp. 139.</title>
        <authorList>
            <person name="Ai L."/>
            <person name="Geng M."/>
            <person name="Ma M."/>
            <person name="Bai L."/>
        </authorList>
    </citation>
    <scope>NUCLEOTIDE SEQUENCE [LARGE SCALE GENOMIC DNA]</scope>
    <source>
        <strain evidence="1 2">139</strain>
        <plasmid evidence="1 2">unnamed2</plasmid>
    </source>
</reference>
<gene>
    <name evidence="1" type="ORF">F3L20_33755</name>
</gene>
<dbReference type="RefSeq" id="WP_150157860.1">
    <property type="nucleotide sequence ID" value="NZ_CP043961.1"/>
</dbReference>
<dbReference type="InterPro" id="IPR027417">
    <property type="entry name" value="P-loop_NTPase"/>
</dbReference>
<evidence type="ECO:0000313" key="2">
    <source>
        <dbReference type="Proteomes" id="UP000324308"/>
    </source>
</evidence>
<dbReference type="Proteomes" id="UP000324308">
    <property type="component" value="Plasmid unnamed2"/>
</dbReference>
<keyword evidence="1" id="KW-0614">Plasmid</keyword>
<protein>
    <submittedName>
        <fullName evidence="1">ParA family protein</fullName>
    </submittedName>
</protein>
<dbReference type="EMBL" id="CP043961">
    <property type="protein sequence ID" value="QER90589.1"/>
    <property type="molecule type" value="Genomic_DNA"/>
</dbReference>